<protein>
    <submittedName>
        <fullName evidence="1">Uncharacterized protein</fullName>
    </submittedName>
</protein>
<dbReference type="InterPro" id="IPR027443">
    <property type="entry name" value="IPNS-like_sf"/>
</dbReference>
<dbReference type="OrthoDB" id="288590at2759"/>
<accession>A0A8H7ZQY1</accession>
<gene>
    <name evidence="1" type="ORF">BJ554DRAFT_1945</name>
</gene>
<keyword evidence="2" id="KW-1185">Reference proteome</keyword>
<dbReference type="EMBL" id="JAEFCI010009241">
    <property type="protein sequence ID" value="KAG5457931.1"/>
    <property type="molecule type" value="Genomic_DNA"/>
</dbReference>
<dbReference type="SUPFAM" id="SSF51197">
    <property type="entry name" value="Clavaminate synthase-like"/>
    <property type="match status" value="1"/>
</dbReference>
<evidence type="ECO:0000313" key="2">
    <source>
        <dbReference type="Proteomes" id="UP000673691"/>
    </source>
</evidence>
<organism evidence="1 2">
    <name type="scientific">Olpidium bornovanus</name>
    <dbReference type="NCBI Taxonomy" id="278681"/>
    <lineage>
        <taxon>Eukaryota</taxon>
        <taxon>Fungi</taxon>
        <taxon>Fungi incertae sedis</taxon>
        <taxon>Olpidiomycota</taxon>
        <taxon>Olpidiomycotina</taxon>
        <taxon>Olpidiomycetes</taxon>
        <taxon>Olpidiales</taxon>
        <taxon>Olpidiaceae</taxon>
        <taxon>Olpidium</taxon>
    </lineage>
</organism>
<comment type="caution">
    <text evidence="1">The sequence shown here is derived from an EMBL/GenBank/DDBJ whole genome shotgun (WGS) entry which is preliminary data.</text>
</comment>
<sequence>MTVGLPVVDVSPYTVTPVGGRVDELLAAERKACAAKIHDAIKEFGFLNEVSPHPHLSGRNQYPADDVIRGFCAFYEETYVPAMLELGRRMMKAIADGLGLPRHDEIDEFDGEGKGGLDKFIDRSFWVMRIIGYPPLQRDADDEASQVFLPVDRFGTIVLITDTLTVADYG</sequence>
<proteinExistence type="predicted"/>
<reference evidence="1 2" key="1">
    <citation type="journal article" name="Sci. Rep.">
        <title>Genome-scale phylogenetic analyses confirm Olpidium as the closest living zoosporic fungus to the non-flagellated, terrestrial fungi.</title>
        <authorList>
            <person name="Chang Y."/>
            <person name="Rochon D."/>
            <person name="Sekimoto S."/>
            <person name="Wang Y."/>
            <person name="Chovatia M."/>
            <person name="Sandor L."/>
            <person name="Salamov A."/>
            <person name="Grigoriev I.V."/>
            <person name="Stajich J.E."/>
            <person name="Spatafora J.W."/>
        </authorList>
    </citation>
    <scope>NUCLEOTIDE SEQUENCE [LARGE SCALE GENOMIC DNA]</scope>
    <source>
        <strain evidence="1">S191</strain>
    </source>
</reference>
<dbReference type="Gene3D" id="2.60.120.330">
    <property type="entry name" value="B-lactam Antibiotic, Isopenicillin N Synthase, Chain"/>
    <property type="match status" value="1"/>
</dbReference>
<evidence type="ECO:0000313" key="1">
    <source>
        <dbReference type="EMBL" id="KAG5457931.1"/>
    </source>
</evidence>
<dbReference type="Proteomes" id="UP000673691">
    <property type="component" value="Unassembled WGS sequence"/>
</dbReference>
<dbReference type="AlphaFoldDB" id="A0A8H7ZQY1"/>
<name>A0A8H7ZQY1_9FUNG</name>